<protein>
    <submittedName>
        <fullName evidence="2">Uncharacterized protein</fullName>
    </submittedName>
</protein>
<sequence length="333" mass="36733">MPTPPLIDNISSFLSPAYTREQSIYTSVEGKSSEIVSLADIADITLRLKVAQLLAIAPELPIQELCNLLIGMKGNVAKARESMFRHATRPTGLSPMRADATTVKSEPVREALRPHSTRDDATVVDDSDGDDEAIMSKLELDDSEIWIDNDVLASPVPAARKSKQMNLSKSKAGARSKGTLKHTTKTQSIDTGHISLVKPPNGNLDRRASPSNRAPHTWTYPTPSESLATPVSEYRLSRELNYSPHITSSRTSRTRGRRNNSIDNVFVIPDTDSETDLDGMYEDSQVDADAEEDDASDEYAMDDVEMEDVEEELHIDMVRPFDSSSLTIDSAER</sequence>
<feature type="compositionally biased region" description="Basic and acidic residues" evidence="1">
    <location>
        <begin position="106"/>
        <end position="121"/>
    </location>
</feature>
<feature type="region of interest" description="Disordered" evidence="1">
    <location>
        <begin position="159"/>
        <end position="226"/>
    </location>
</feature>
<evidence type="ECO:0000256" key="1">
    <source>
        <dbReference type="SAM" id="MobiDB-lite"/>
    </source>
</evidence>
<accession>A0A9W9CBD3</accession>
<name>A0A9W9CBD3_9PLEO</name>
<dbReference type="RefSeq" id="XP_056071363.1">
    <property type="nucleotide sequence ID" value="XM_056214096.1"/>
</dbReference>
<keyword evidence="3" id="KW-1185">Reference proteome</keyword>
<comment type="caution">
    <text evidence="2">The sequence shown here is derived from an EMBL/GenBank/DDBJ whole genome shotgun (WGS) entry which is preliminary data.</text>
</comment>
<organism evidence="2 3">
    <name type="scientific">Didymosphaeria variabile</name>
    <dbReference type="NCBI Taxonomy" id="1932322"/>
    <lineage>
        <taxon>Eukaryota</taxon>
        <taxon>Fungi</taxon>
        <taxon>Dikarya</taxon>
        <taxon>Ascomycota</taxon>
        <taxon>Pezizomycotina</taxon>
        <taxon>Dothideomycetes</taxon>
        <taxon>Pleosporomycetidae</taxon>
        <taxon>Pleosporales</taxon>
        <taxon>Massarineae</taxon>
        <taxon>Didymosphaeriaceae</taxon>
        <taxon>Didymosphaeria</taxon>
    </lineage>
</organism>
<dbReference type="GeneID" id="80908849"/>
<reference evidence="2" key="1">
    <citation type="submission" date="2022-10" db="EMBL/GenBank/DDBJ databases">
        <title>Tapping the CABI collections for fungal endophytes: first genome assemblies for Collariella, Neodidymelliopsis, Ascochyta clinopodiicola, Didymella pomorum, Didymosphaeria variabile, Neocosmospora piperis and Neocucurbitaria cava.</title>
        <authorList>
            <person name="Hill R."/>
        </authorList>
    </citation>
    <scope>NUCLEOTIDE SEQUENCE</scope>
    <source>
        <strain evidence="2">IMI 356815</strain>
    </source>
</reference>
<dbReference type="OrthoDB" id="3798749at2759"/>
<dbReference type="EMBL" id="JAPEUX010000004">
    <property type="protein sequence ID" value="KAJ4353589.1"/>
    <property type="molecule type" value="Genomic_DNA"/>
</dbReference>
<proteinExistence type="predicted"/>
<dbReference type="AlphaFoldDB" id="A0A9W9CBD3"/>
<dbReference type="Proteomes" id="UP001140513">
    <property type="component" value="Unassembled WGS sequence"/>
</dbReference>
<feature type="region of interest" description="Disordered" evidence="1">
    <location>
        <begin position="89"/>
        <end position="129"/>
    </location>
</feature>
<evidence type="ECO:0000313" key="2">
    <source>
        <dbReference type="EMBL" id="KAJ4353589.1"/>
    </source>
</evidence>
<feature type="compositionally biased region" description="Polar residues" evidence="1">
    <location>
        <begin position="209"/>
        <end position="226"/>
    </location>
</feature>
<feature type="compositionally biased region" description="Basic residues" evidence="1">
    <location>
        <begin position="172"/>
        <end position="184"/>
    </location>
</feature>
<evidence type="ECO:0000313" key="3">
    <source>
        <dbReference type="Proteomes" id="UP001140513"/>
    </source>
</evidence>
<gene>
    <name evidence="2" type="ORF">N0V89_005319</name>
</gene>